<keyword evidence="9 11" id="KW-0482">Metalloprotease</keyword>
<keyword evidence="6 11" id="KW-0378">Hydrolase</keyword>
<comment type="subcellular location">
    <subcellularLocation>
        <location evidence="1">Cell membrane</location>
        <topology evidence="1">Multi-pass membrane protein</topology>
    </subcellularLocation>
</comment>
<evidence type="ECO:0000313" key="15">
    <source>
        <dbReference type="Proteomes" id="UP000298636"/>
    </source>
</evidence>
<keyword evidence="10 12" id="KW-0472">Membrane</keyword>
<dbReference type="OrthoDB" id="15218at2"/>
<keyword evidence="2" id="KW-1003">Cell membrane</keyword>
<dbReference type="GO" id="GO:0005886">
    <property type="term" value="C:plasma membrane"/>
    <property type="evidence" value="ECO:0007669"/>
    <property type="project" value="UniProtKB-SubCell"/>
</dbReference>
<keyword evidence="7 11" id="KW-0862">Zinc</keyword>
<feature type="transmembrane region" description="Helical" evidence="12">
    <location>
        <begin position="193"/>
        <end position="217"/>
    </location>
</feature>
<proteinExistence type="inferred from homology"/>
<sequence>MIRMILFMCTNLSVMSVFGTVLFLAGIDGNSISGLMILSGLVGFGGSIISLLLSKWTALKSFHGMILNKPNNPMELWILSTVHKQSYQVGITPPTILIYYKQAVNAFATGCYKHSALLALSTGLLQVMNRDEIEAVIAHEISHIANGDMVTLSLIHGVTNTFVFFISRILSETITNFISDNKKSIYIQYCTTYIHFVIATILQTIFGGLASMIVMWFSRYREFRADAGAAQLVGSEKIINALKKFHSISEPKYNIGMNAHYIHGKSGSSLHLFASHPPIQTRIHAIYKKTYM</sequence>
<evidence type="ECO:0000256" key="6">
    <source>
        <dbReference type="ARBA" id="ARBA00022801"/>
    </source>
</evidence>
<name>A0A4D6YAB3_9GAMM</name>
<evidence type="ECO:0000256" key="10">
    <source>
        <dbReference type="ARBA" id="ARBA00023136"/>
    </source>
</evidence>
<gene>
    <name evidence="14" type="primary">htpX</name>
    <name evidence="14" type="ORF">D9V79_01020</name>
</gene>
<keyword evidence="8 12" id="KW-1133">Transmembrane helix</keyword>
<dbReference type="AlphaFoldDB" id="A0A4D6YAB3"/>
<keyword evidence="3 11" id="KW-0645">Protease</keyword>
<dbReference type="Gene3D" id="3.30.2010.10">
    <property type="entry name" value="Metalloproteases ('zincins'), catalytic domain"/>
    <property type="match status" value="1"/>
</dbReference>
<dbReference type="RefSeq" id="WP_158351823.1">
    <property type="nucleotide sequence ID" value="NZ_CP032998.1"/>
</dbReference>
<dbReference type="GO" id="GO:0006508">
    <property type="term" value="P:proteolysis"/>
    <property type="evidence" value="ECO:0007669"/>
    <property type="project" value="UniProtKB-KW"/>
</dbReference>
<evidence type="ECO:0000256" key="4">
    <source>
        <dbReference type="ARBA" id="ARBA00022692"/>
    </source>
</evidence>
<evidence type="ECO:0000256" key="9">
    <source>
        <dbReference type="ARBA" id="ARBA00023049"/>
    </source>
</evidence>
<dbReference type="PANTHER" id="PTHR43221">
    <property type="entry name" value="PROTEASE HTPX"/>
    <property type="match status" value="1"/>
</dbReference>
<organism evidence="14 15">
    <name type="scientific">Buchnera aphidicola</name>
    <name type="common">Stegophylla sp.</name>
    <dbReference type="NCBI Taxonomy" id="2315800"/>
    <lineage>
        <taxon>Bacteria</taxon>
        <taxon>Pseudomonadati</taxon>
        <taxon>Pseudomonadota</taxon>
        <taxon>Gammaproteobacteria</taxon>
        <taxon>Enterobacterales</taxon>
        <taxon>Erwiniaceae</taxon>
        <taxon>Buchnera</taxon>
    </lineage>
</organism>
<comment type="similarity">
    <text evidence="11">Belongs to the peptidase M48 family.</text>
</comment>
<feature type="transmembrane region" description="Helical" evidence="12">
    <location>
        <begin position="5"/>
        <end position="26"/>
    </location>
</feature>
<evidence type="ECO:0000256" key="11">
    <source>
        <dbReference type="RuleBase" id="RU003983"/>
    </source>
</evidence>
<evidence type="ECO:0000259" key="13">
    <source>
        <dbReference type="Pfam" id="PF01435"/>
    </source>
</evidence>
<accession>A0A4D6YAB3</accession>
<keyword evidence="4 12" id="KW-0812">Transmembrane</keyword>
<dbReference type="EMBL" id="CP032998">
    <property type="protein sequence ID" value="QCI26379.1"/>
    <property type="molecule type" value="Genomic_DNA"/>
</dbReference>
<evidence type="ECO:0000256" key="5">
    <source>
        <dbReference type="ARBA" id="ARBA00022723"/>
    </source>
</evidence>
<evidence type="ECO:0000256" key="12">
    <source>
        <dbReference type="SAM" id="Phobius"/>
    </source>
</evidence>
<evidence type="ECO:0000256" key="3">
    <source>
        <dbReference type="ARBA" id="ARBA00022670"/>
    </source>
</evidence>
<reference evidence="14 15" key="1">
    <citation type="submission" date="2018-10" db="EMBL/GenBank/DDBJ databases">
        <title>Comparative functional genomics of the obligate endosymbiont Buchnera aphidicola.</title>
        <authorList>
            <person name="Chong R.A."/>
        </authorList>
    </citation>
    <scope>NUCLEOTIDE SEQUENCE [LARGE SCALE GENOMIC DNA]</scope>
    <source>
        <strain evidence="14 15">Ssp</strain>
    </source>
</reference>
<feature type="domain" description="Peptidase M48" evidence="13">
    <location>
        <begin position="78"/>
        <end position="287"/>
    </location>
</feature>
<dbReference type="CDD" id="cd07335">
    <property type="entry name" value="M48B_HtpX_like"/>
    <property type="match status" value="1"/>
</dbReference>
<evidence type="ECO:0000256" key="2">
    <source>
        <dbReference type="ARBA" id="ARBA00022475"/>
    </source>
</evidence>
<dbReference type="InterPro" id="IPR001915">
    <property type="entry name" value="Peptidase_M48"/>
</dbReference>
<dbReference type="NCBIfam" id="NF003965">
    <property type="entry name" value="PRK05457.1"/>
    <property type="match status" value="1"/>
</dbReference>
<evidence type="ECO:0000256" key="1">
    <source>
        <dbReference type="ARBA" id="ARBA00004651"/>
    </source>
</evidence>
<dbReference type="Proteomes" id="UP000298636">
    <property type="component" value="Chromosome"/>
</dbReference>
<protein>
    <submittedName>
        <fullName evidence="14">Protease HtpX</fullName>
    </submittedName>
</protein>
<evidence type="ECO:0000313" key="14">
    <source>
        <dbReference type="EMBL" id="QCI26379.1"/>
    </source>
</evidence>
<comment type="cofactor">
    <cofactor evidence="11">
        <name>Zn(2+)</name>
        <dbReference type="ChEBI" id="CHEBI:29105"/>
    </cofactor>
    <text evidence="11">Binds 1 zinc ion per subunit.</text>
</comment>
<evidence type="ECO:0000256" key="7">
    <source>
        <dbReference type="ARBA" id="ARBA00022833"/>
    </source>
</evidence>
<dbReference type="GO" id="GO:0046872">
    <property type="term" value="F:metal ion binding"/>
    <property type="evidence" value="ECO:0007669"/>
    <property type="project" value="UniProtKB-KW"/>
</dbReference>
<keyword evidence="5" id="KW-0479">Metal-binding</keyword>
<keyword evidence="15" id="KW-1185">Reference proteome</keyword>
<dbReference type="GO" id="GO:0004222">
    <property type="term" value="F:metalloendopeptidase activity"/>
    <property type="evidence" value="ECO:0007669"/>
    <property type="project" value="InterPro"/>
</dbReference>
<dbReference type="Pfam" id="PF01435">
    <property type="entry name" value="Peptidase_M48"/>
    <property type="match status" value="1"/>
</dbReference>
<feature type="transmembrane region" description="Helical" evidence="12">
    <location>
        <begin position="32"/>
        <end position="53"/>
    </location>
</feature>
<dbReference type="InterPro" id="IPR050083">
    <property type="entry name" value="HtpX_protease"/>
</dbReference>
<dbReference type="PANTHER" id="PTHR43221:SF1">
    <property type="entry name" value="PROTEASE HTPX"/>
    <property type="match status" value="1"/>
</dbReference>
<evidence type="ECO:0000256" key="8">
    <source>
        <dbReference type="ARBA" id="ARBA00022989"/>
    </source>
</evidence>